<reference evidence="1 2" key="1">
    <citation type="submission" date="2024-02" db="EMBL/GenBank/DDBJ databases">
        <authorList>
            <person name="Chen Y."/>
            <person name="Shah S."/>
            <person name="Dougan E. K."/>
            <person name="Thang M."/>
            <person name="Chan C."/>
        </authorList>
    </citation>
    <scope>NUCLEOTIDE SEQUENCE [LARGE SCALE GENOMIC DNA]</scope>
</reference>
<dbReference type="Proteomes" id="UP001642484">
    <property type="component" value="Unassembled WGS sequence"/>
</dbReference>
<sequence>MLLLDQCQQLSLTEDSGLLSKAAFRVEGHGEPAQLWWHANKEVLVTVAWSWENSTAAICPVQVIMYAIHHLGKLVSVRWDVYHRSIRDVKLSLLHSCNGRFLQAQMYSQYLWALSYRPYNSSGFHEDKIRILEVMLARENPETFPLFHDMWETIRDDLQMPASSTMHDVWRKLPTTPIFGAKMSMPKPGRWFSWNQCCEEQLSSWHVLKLALQYHFPDNQDVDPDLAAKKRELDAIARMADTDEKVNARKQFSLLKEKLGGGLKLVYYLMSTRLLQQVLILSM</sequence>
<name>A0ABP0JC59_9DINO</name>
<keyword evidence="2" id="KW-1185">Reference proteome</keyword>
<evidence type="ECO:0000313" key="1">
    <source>
        <dbReference type="EMBL" id="CAK9011981.1"/>
    </source>
</evidence>
<protein>
    <submittedName>
        <fullName evidence="1">Uncharacterized protein</fullName>
    </submittedName>
</protein>
<gene>
    <name evidence="1" type="ORF">CCMP2556_LOCUS10677</name>
</gene>
<feature type="non-terminal residue" evidence="1">
    <location>
        <position position="283"/>
    </location>
</feature>
<proteinExistence type="predicted"/>
<comment type="caution">
    <text evidence="1">The sequence shown here is derived from an EMBL/GenBank/DDBJ whole genome shotgun (WGS) entry which is preliminary data.</text>
</comment>
<organism evidence="1 2">
    <name type="scientific">Durusdinium trenchii</name>
    <dbReference type="NCBI Taxonomy" id="1381693"/>
    <lineage>
        <taxon>Eukaryota</taxon>
        <taxon>Sar</taxon>
        <taxon>Alveolata</taxon>
        <taxon>Dinophyceae</taxon>
        <taxon>Suessiales</taxon>
        <taxon>Symbiodiniaceae</taxon>
        <taxon>Durusdinium</taxon>
    </lineage>
</organism>
<accession>A0ABP0JC59</accession>
<dbReference type="EMBL" id="CAXAMN010005016">
    <property type="protein sequence ID" value="CAK9011981.1"/>
    <property type="molecule type" value="Genomic_DNA"/>
</dbReference>
<evidence type="ECO:0000313" key="2">
    <source>
        <dbReference type="Proteomes" id="UP001642484"/>
    </source>
</evidence>